<evidence type="ECO:0000313" key="1">
    <source>
        <dbReference type="EMBL" id="RKP33615.1"/>
    </source>
</evidence>
<organism evidence="1 2">
    <name type="scientific">Dimargaris cristalligena</name>
    <dbReference type="NCBI Taxonomy" id="215637"/>
    <lineage>
        <taxon>Eukaryota</taxon>
        <taxon>Fungi</taxon>
        <taxon>Fungi incertae sedis</taxon>
        <taxon>Zoopagomycota</taxon>
        <taxon>Kickxellomycotina</taxon>
        <taxon>Dimargaritomycetes</taxon>
        <taxon>Dimargaritales</taxon>
        <taxon>Dimargaritaceae</taxon>
        <taxon>Dimargaris</taxon>
    </lineage>
</organism>
<dbReference type="GO" id="GO:0005743">
    <property type="term" value="C:mitochondrial inner membrane"/>
    <property type="evidence" value="ECO:0007669"/>
    <property type="project" value="TreeGrafter"/>
</dbReference>
<dbReference type="Proteomes" id="UP000268162">
    <property type="component" value="Unassembled WGS sequence"/>
</dbReference>
<dbReference type="PANTHER" id="PTHR21192:SF2">
    <property type="entry name" value="NADH DEHYDROGENASE [UBIQUINONE] 1 ALPHA SUBCOMPLEX ASSEMBLY FACTOR 3"/>
    <property type="match status" value="1"/>
</dbReference>
<keyword evidence="2" id="KW-1185">Reference proteome</keyword>
<proteinExistence type="predicted"/>
<gene>
    <name evidence="1" type="ORF">BJ085DRAFT_23636</name>
</gene>
<dbReference type="EMBL" id="ML003696">
    <property type="protein sequence ID" value="RKP33615.1"/>
    <property type="molecule type" value="Genomic_DNA"/>
</dbReference>
<protein>
    <submittedName>
        <fullName evidence="1">NADH dehydrogenase 1 alpha subcomplex assembly factor 3</fullName>
    </submittedName>
</protein>
<accession>A0A4P9ZKJ4</accession>
<dbReference type="SUPFAM" id="SSF64076">
    <property type="entry name" value="MTH938-like"/>
    <property type="match status" value="1"/>
</dbReference>
<reference evidence="2" key="1">
    <citation type="journal article" date="2018" name="Nat. Microbiol.">
        <title>Leveraging single-cell genomics to expand the fungal tree of life.</title>
        <authorList>
            <person name="Ahrendt S.R."/>
            <person name="Quandt C.A."/>
            <person name="Ciobanu D."/>
            <person name="Clum A."/>
            <person name="Salamov A."/>
            <person name="Andreopoulos B."/>
            <person name="Cheng J.F."/>
            <person name="Woyke T."/>
            <person name="Pelin A."/>
            <person name="Henrissat B."/>
            <person name="Reynolds N.K."/>
            <person name="Benny G.L."/>
            <person name="Smith M.E."/>
            <person name="James T.Y."/>
            <person name="Grigoriev I.V."/>
        </authorList>
    </citation>
    <scope>NUCLEOTIDE SEQUENCE [LARGE SCALE GENOMIC DNA]</scope>
    <source>
        <strain evidence="2">RSA 468</strain>
    </source>
</reference>
<sequence length="105" mass="11486">MGAEPTMRVQAFTPQGFIFTNGVQVNGPTFIVGSTVLEWKIQPGPSGAYELTEANKDIWKILEVVTPKPEILVVGTGRSFRPLPVALQNYLRSLGIRLEVTDTVS</sequence>
<dbReference type="STRING" id="215637.A0A4P9ZKJ4"/>
<dbReference type="PANTHER" id="PTHR21192">
    <property type="entry name" value="NUCLEAR PROTEIN E3-3"/>
    <property type="match status" value="1"/>
</dbReference>
<dbReference type="InterPro" id="IPR007523">
    <property type="entry name" value="NDUFAF3/AAMDC"/>
</dbReference>
<dbReference type="Gene3D" id="3.40.1230.10">
    <property type="entry name" value="MTH938-like"/>
    <property type="match status" value="1"/>
</dbReference>
<dbReference type="Pfam" id="PF04430">
    <property type="entry name" value="DUF498"/>
    <property type="match status" value="1"/>
</dbReference>
<dbReference type="InterPro" id="IPR036748">
    <property type="entry name" value="MTH938-like_sf"/>
</dbReference>
<name>A0A4P9ZKJ4_9FUNG</name>
<dbReference type="GO" id="GO:0032981">
    <property type="term" value="P:mitochondrial respiratory chain complex I assembly"/>
    <property type="evidence" value="ECO:0007669"/>
    <property type="project" value="TreeGrafter"/>
</dbReference>
<dbReference type="AlphaFoldDB" id="A0A4P9ZKJ4"/>
<evidence type="ECO:0000313" key="2">
    <source>
        <dbReference type="Proteomes" id="UP000268162"/>
    </source>
</evidence>